<evidence type="ECO:0000256" key="3">
    <source>
        <dbReference type="ARBA" id="ARBA00022553"/>
    </source>
</evidence>
<dbReference type="InterPro" id="IPR011712">
    <property type="entry name" value="Sig_transdc_His_kin_sub3_dim/P"/>
</dbReference>
<proteinExistence type="predicted"/>
<dbReference type="CDD" id="cd16917">
    <property type="entry name" value="HATPase_UhpB-NarQ-NarX-like"/>
    <property type="match status" value="1"/>
</dbReference>
<dbReference type="PANTHER" id="PTHR24421:SF10">
    <property type="entry name" value="NITRATE_NITRITE SENSOR PROTEIN NARQ"/>
    <property type="match status" value="1"/>
</dbReference>
<dbReference type="SUPFAM" id="SSF55874">
    <property type="entry name" value="ATPase domain of HSP90 chaperone/DNA topoisomerase II/histidine kinase"/>
    <property type="match status" value="1"/>
</dbReference>
<evidence type="ECO:0000313" key="11">
    <source>
        <dbReference type="EMBL" id="MFB9572260.1"/>
    </source>
</evidence>
<evidence type="ECO:0000256" key="4">
    <source>
        <dbReference type="ARBA" id="ARBA00022679"/>
    </source>
</evidence>
<dbReference type="Gene3D" id="3.30.565.10">
    <property type="entry name" value="Histidine kinase-like ATPase, C-terminal domain"/>
    <property type="match status" value="1"/>
</dbReference>
<protein>
    <recommendedName>
        <fullName evidence="2">histidine kinase</fullName>
        <ecNumber evidence="2">2.7.13.3</ecNumber>
    </recommendedName>
</protein>
<sequence length="532" mass="57303">MLRERKRDYVTDLAVWAILSGPVLLWDGPADGGSWLSVGVGVGALGMAILVHRAWPLAALGIAVALSLADSRELYTVSYSTALIALGFFAGRRLAGARPALFSFAGIAAVGLVITLTAGAELWEWFTLVITLLFAVVVPWLIGRYARHYAQLIRTGWQLADRMEREKHTAADRERIRERSRIAGDMHDSLGHELSLIAVRAAALEVDPSLNRRQQASAGELRQAAADATAKLRDIIGILRTDGEAAPTVPSDESVAELVERARSSGMTVLLHAPGPLSGLPRMIERAAHRIVQEALTNAAKHAPGAEVDIRISMDEEPTLTVVITNAARAEGRRLPGIASGGTGLVGLDERVRLAGGSLAHGPLDDGGFELVARLPVIARLSPALEAPEIPGAAGPAPSTSARELSRARQRVRRGLVQVIVAPVSVLAVLGVLMFAFQFYVQSRSVLDRTQFDLIKVGDSRADVETRLPSHTLDGAPDGLRPEPAGVDDCVYYRTKKYDATPVYRLCFKEGRLVDKSIGVDVPDENRRRDDQ</sequence>
<feature type="transmembrane region" description="Helical" evidence="9">
    <location>
        <begin position="32"/>
        <end position="51"/>
    </location>
</feature>
<organism evidence="11 12">
    <name type="scientific">Streptomyces yanii</name>
    <dbReference type="NCBI Taxonomy" id="78510"/>
    <lineage>
        <taxon>Bacteria</taxon>
        <taxon>Bacillati</taxon>
        <taxon>Actinomycetota</taxon>
        <taxon>Actinomycetes</taxon>
        <taxon>Kitasatosporales</taxon>
        <taxon>Streptomycetaceae</taxon>
        <taxon>Streptomyces</taxon>
    </lineage>
</organism>
<comment type="catalytic activity">
    <reaction evidence="1">
        <text>ATP + protein L-histidine = ADP + protein N-phospho-L-histidine.</text>
        <dbReference type="EC" id="2.7.13.3"/>
    </reaction>
</comment>
<keyword evidence="9" id="KW-1133">Transmembrane helix</keyword>
<dbReference type="EC" id="2.7.13.3" evidence="2"/>
<keyword evidence="9" id="KW-0812">Transmembrane</keyword>
<dbReference type="EMBL" id="JBHMCG010000037">
    <property type="protein sequence ID" value="MFB9572260.1"/>
    <property type="molecule type" value="Genomic_DNA"/>
</dbReference>
<dbReference type="Pfam" id="PF07730">
    <property type="entry name" value="HisKA_3"/>
    <property type="match status" value="1"/>
</dbReference>
<evidence type="ECO:0000256" key="6">
    <source>
        <dbReference type="ARBA" id="ARBA00022777"/>
    </source>
</evidence>
<evidence type="ECO:0000259" key="10">
    <source>
        <dbReference type="Pfam" id="PF07730"/>
    </source>
</evidence>
<keyword evidence="5" id="KW-0547">Nucleotide-binding</keyword>
<dbReference type="InterPro" id="IPR036890">
    <property type="entry name" value="HATPase_C_sf"/>
</dbReference>
<keyword evidence="8" id="KW-0902">Two-component regulatory system</keyword>
<evidence type="ECO:0000256" key="9">
    <source>
        <dbReference type="SAM" id="Phobius"/>
    </source>
</evidence>
<comment type="caution">
    <text evidence="11">The sequence shown here is derived from an EMBL/GenBank/DDBJ whole genome shotgun (WGS) entry which is preliminary data.</text>
</comment>
<dbReference type="InterPro" id="IPR050482">
    <property type="entry name" value="Sensor_HK_TwoCompSys"/>
</dbReference>
<feature type="transmembrane region" description="Helical" evidence="9">
    <location>
        <begin position="416"/>
        <end position="441"/>
    </location>
</feature>
<keyword evidence="9" id="KW-0472">Membrane</keyword>
<evidence type="ECO:0000256" key="7">
    <source>
        <dbReference type="ARBA" id="ARBA00022840"/>
    </source>
</evidence>
<evidence type="ECO:0000313" key="12">
    <source>
        <dbReference type="Proteomes" id="UP001589710"/>
    </source>
</evidence>
<keyword evidence="7" id="KW-0067">ATP-binding</keyword>
<feature type="domain" description="Signal transduction histidine kinase subgroup 3 dimerisation and phosphoacceptor" evidence="10">
    <location>
        <begin position="178"/>
        <end position="242"/>
    </location>
</feature>
<keyword evidence="4" id="KW-0808">Transferase</keyword>
<keyword evidence="6 11" id="KW-0418">Kinase</keyword>
<accession>A0ABV5R370</accession>
<feature type="transmembrane region" description="Helical" evidence="9">
    <location>
        <begin position="100"/>
        <end position="119"/>
    </location>
</feature>
<evidence type="ECO:0000256" key="5">
    <source>
        <dbReference type="ARBA" id="ARBA00022741"/>
    </source>
</evidence>
<feature type="transmembrane region" description="Helical" evidence="9">
    <location>
        <begin position="125"/>
        <end position="142"/>
    </location>
</feature>
<dbReference type="RefSeq" id="WP_345510247.1">
    <property type="nucleotide sequence ID" value="NZ_BAAAXD010000007.1"/>
</dbReference>
<dbReference type="GO" id="GO:0016301">
    <property type="term" value="F:kinase activity"/>
    <property type="evidence" value="ECO:0007669"/>
    <property type="project" value="UniProtKB-KW"/>
</dbReference>
<evidence type="ECO:0000256" key="1">
    <source>
        <dbReference type="ARBA" id="ARBA00000085"/>
    </source>
</evidence>
<dbReference type="Gene3D" id="1.20.5.1930">
    <property type="match status" value="1"/>
</dbReference>
<keyword evidence="12" id="KW-1185">Reference proteome</keyword>
<evidence type="ECO:0000256" key="2">
    <source>
        <dbReference type="ARBA" id="ARBA00012438"/>
    </source>
</evidence>
<reference evidence="11 12" key="1">
    <citation type="submission" date="2024-09" db="EMBL/GenBank/DDBJ databases">
        <authorList>
            <person name="Sun Q."/>
            <person name="Mori K."/>
        </authorList>
    </citation>
    <scope>NUCLEOTIDE SEQUENCE [LARGE SCALE GENOMIC DNA]</scope>
    <source>
        <strain evidence="11 12">JCM 3331</strain>
    </source>
</reference>
<evidence type="ECO:0000256" key="8">
    <source>
        <dbReference type="ARBA" id="ARBA00023012"/>
    </source>
</evidence>
<name>A0ABV5R370_9ACTN</name>
<dbReference type="PANTHER" id="PTHR24421">
    <property type="entry name" value="NITRATE/NITRITE SENSOR PROTEIN NARX-RELATED"/>
    <property type="match status" value="1"/>
</dbReference>
<gene>
    <name evidence="11" type="ORF">ACFFTL_07970</name>
</gene>
<keyword evidence="3" id="KW-0597">Phosphoprotein</keyword>
<dbReference type="Proteomes" id="UP001589710">
    <property type="component" value="Unassembled WGS sequence"/>
</dbReference>